<name>A0AAI9HVI3_MORMO</name>
<gene>
    <name evidence="1" type="ORF">PN925_004173</name>
</gene>
<dbReference type="EMBL" id="ABKJEP030000144">
    <property type="protein sequence ID" value="EMO9458732.1"/>
    <property type="molecule type" value="Genomic_DNA"/>
</dbReference>
<evidence type="ECO:0000313" key="1">
    <source>
        <dbReference type="EMBL" id="EMO9458732.1"/>
    </source>
</evidence>
<reference evidence="1" key="1">
    <citation type="submission" date="2024-02" db="EMBL/GenBank/DDBJ databases">
        <authorList>
            <consortium name="Clinical and Environmental Microbiology Branch: Whole genome sequencing antimicrobial resistance pathogens in the healthcare setting"/>
        </authorList>
    </citation>
    <scope>NUCLEOTIDE SEQUENCE</scope>
    <source>
        <strain evidence="1">2023KU-00017</strain>
    </source>
</reference>
<accession>A0AAI9HVI3</accession>
<proteinExistence type="predicted"/>
<organism evidence="1">
    <name type="scientific">Morganella morganii</name>
    <name type="common">Proteus morganii</name>
    <dbReference type="NCBI Taxonomy" id="582"/>
    <lineage>
        <taxon>Bacteria</taxon>
        <taxon>Pseudomonadati</taxon>
        <taxon>Pseudomonadota</taxon>
        <taxon>Gammaproteobacteria</taxon>
        <taxon>Enterobacterales</taxon>
        <taxon>Morganellaceae</taxon>
        <taxon>Morganella</taxon>
    </lineage>
</organism>
<comment type="caution">
    <text evidence="1">The sequence shown here is derived from an EMBL/GenBank/DDBJ whole genome shotgun (WGS) entry which is preliminary data.</text>
</comment>
<sequence length="95" mass="9820">MKELSIQEIEAVSGAGFIKDGLVGVGSKIGDAAFRAFGPYMNVKVPLFGQINIAQKFPGLGKDLGSQIGGNVGDKIESRLTSLPGVGGLFKKLLG</sequence>
<dbReference type="AlphaFoldDB" id="A0AAI9HVI3"/>
<protein>
    <submittedName>
        <fullName evidence="1">Uncharacterized protein</fullName>
    </submittedName>
</protein>
<dbReference type="RefSeq" id="WP_214178334.1">
    <property type="nucleotide sequence ID" value="NZ_CAXOOS010000003.1"/>
</dbReference>